<dbReference type="InterPro" id="IPR029068">
    <property type="entry name" value="Glyas_Bleomycin-R_OHBP_Dase"/>
</dbReference>
<protein>
    <submittedName>
        <fullName evidence="3">VOC family protein</fullName>
    </submittedName>
</protein>
<proteinExistence type="predicted"/>
<organism evidence="3 4">
    <name type="scientific">Rhodococcus jostii</name>
    <dbReference type="NCBI Taxonomy" id="132919"/>
    <lineage>
        <taxon>Bacteria</taxon>
        <taxon>Bacillati</taxon>
        <taxon>Actinomycetota</taxon>
        <taxon>Actinomycetes</taxon>
        <taxon>Mycobacteriales</taxon>
        <taxon>Nocardiaceae</taxon>
        <taxon>Rhodococcus</taxon>
    </lineage>
</organism>
<accession>A0ABU4CSN2</accession>
<dbReference type="InterPro" id="IPR004360">
    <property type="entry name" value="Glyas_Fos-R_dOase_dom"/>
</dbReference>
<dbReference type="InterPro" id="IPR051785">
    <property type="entry name" value="MMCE/EMCE_epimerase"/>
</dbReference>
<dbReference type="SUPFAM" id="SSF54593">
    <property type="entry name" value="Glyoxalase/Bleomycin resistance protein/Dihydroxybiphenyl dioxygenase"/>
    <property type="match status" value="1"/>
</dbReference>
<feature type="domain" description="VOC" evidence="2">
    <location>
        <begin position="6"/>
        <end position="153"/>
    </location>
</feature>
<dbReference type="PANTHER" id="PTHR43048">
    <property type="entry name" value="METHYLMALONYL-COA EPIMERASE"/>
    <property type="match status" value="1"/>
</dbReference>
<name>A0ABU4CSN2_RHOJO</name>
<keyword evidence="1" id="KW-0479">Metal-binding</keyword>
<evidence type="ECO:0000313" key="4">
    <source>
        <dbReference type="Proteomes" id="UP001185737"/>
    </source>
</evidence>
<dbReference type="PROSITE" id="PS51819">
    <property type="entry name" value="VOC"/>
    <property type="match status" value="1"/>
</dbReference>
<gene>
    <name evidence="3" type="ORF">R3Q59_39590</name>
</gene>
<dbReference type="InterPro" id="IPR037523">
    <property type="entry name" value="VOC_core"/>
</dbReference>
<dbReference type="Proteomes" id="UP001185737">
    <property type="component" value="Unassembled WGS sequence"/>
</dbReference>
<dbReference type="Pfam" id="PF00903">
    <property type="entry name" value="Glyoxalase"/>
    <property type="match status" value="1"/>
</dbReference>
<dbReference type="PANTHER" id="PTHR43048:SF6">
    <property type="entry name" value="BLR8189 PROTEIN"/>
    <property type="match status" value="1"/>
</dbReference>
<keyword evidence="4" id="KW-1185">Reference proteome</keyword>
<reference evidence="3 4" key="1">
    <citation type="submission" date="2023-10" db="EMBL/GenBank/DDBJ databases">
        <title>Development of a sustainable strategy for remediation of hydrocarbon-contaminated territories based on the waste exchange concept.</title>
        <authorList>
            <person name="Krivoruchko A."/>
        </authorList>
    </citation>
    <scope>NUCLEOTIDE SEQUENCE [LARGE SCALE GENOMIC DNA]</scope>
    <source>
        <strain evidence="3 4">IEGM 60</strain>
    </source>
</reference>
<sequence length="168" mass="19047">MHTPRSLNHIGISVPDIQAATAWYRDVLGCYVLVEPGEARNDGSHFGNVVKDIFGERFESVLMAHLTTQDGVGIEFFQFKEPANKAPKNNFEYERHGIFHFCLTAPDIEVQAQRIADAGGKQLSKVWTLYANKDYKAVYCQDPWGTVIELCTHPYSQFWSNLEPPINL</sequence>
<evidence type="ECO:0000313" key="3">
    <source>
        <dbReference type="EMBL" id="MDV6286586.1"/>
    </source>
</evidence>
<dbReference type="RefSeq" id="WP_317571584.1">
    <property type="nucleotide sequence ID" value="NZ_JAWLKA010000041.1"/>
</dbReference>
<dbReference type="EMBL" id="JAWLKA010000041">
    <property type="protein sequence ID" value="MDV6286586.1"/>
    <property type="molecule type" value="Genomic_DNA"/>
</dbReference>
<dbReference type="Gene3D" id="3.10.180.10">
    <property type="entry name" value="2,3-Dihydroxybiphenyl 1,2-Dioxygenase, domain 1"/>
    <property type="match status" value="1"/>
</dbReference>
<comment type="caution">
    <text evidence="3">The sequence shown here is derived from an EMBL/GenBank/DDBJ whole genome shotgun (WGS) entry which is preliminary data.</text>
</comment>
<evidence type="ECO:0000259" key="2">
    <source>
        <dbReference type="PROSITE" id="PS51819"/>
    </source>
</evidence>
<evidence type="ECO:0000256" key="1">
    <source>
        <dbReference type="ARBA" id="ARBA00022723"/>
    </source>
</evidence>